<dbReference type="OrthoDB" id="9803641at2"/>
<evidence type="ECO:0000313" key="14">
    <source>
        <dbReference type="Proteomes" id="UP000294567"/>
    </source>
</evidence>
<dbReference type="PROSITE" id="PS00870">
    <property type="entry name" value="CLPAB_1"/>
    <property type="match status" value="1"/>
</dbReference>
<dbReference type="GO" id="GO:0005737">
    <property type="term" value="C:cytoplasm"/>
    <property type="evidence" value="ECO:0007669"/>
    <property type="project" value="UniProtKB-SubCell"/>
</dbReference>
<dbReference type="InterPro" id="IPR003959">
    <property type="entry name" value="ATPase_AAA_core"/>
</dbReference>
<organism evidence="13 14">
    <name type="scientific">Keratinibaculum paraultunense</name>
    <dbReference type="NCBI Taxonomy" id="1278232"/>
    <lineage>
        <taxon>Bacteria</taxon>
        <taxon>Bacillati</taxon>
        <taxon>Bacillota</taxon>
        <taxon>Tissierellia</taxon>
        <taxon>Tissierellales</taxon>
        <taxon>Tepidimicrobiaceae</taxon>
        <taxon>Keratinibaculum</taxon>
    </lineage>
</organism>
<keyword evidence="3 9" id="KW-0677">Repeat</keyword>
<dbReference type="PANTHER" id="PTHR11638">
    <property type="entry name" value="ATP-DEPENDENT CLP PROTEASE"/>
    <property type="match status" value="1"/>
</dbReference>
<keyword evidence="11" id="KW-0963">Cytoplasm</keyword>
<dbReference type="GO" id="GO:0008233">
    <property type="term" value="F:peptidase activity"/>
    <property type="evidence" value="ECO:0007669"/>
    <property type="project" value="UniProtKB-KW"/>
</dbReference>
<dbReference type="NCBIfam" id="TIGR03346">
    <property type="entry name" value="chaperone_ClpB"/>
    <property type="match status" value="1"/>
</dbReference>
<proteinExistence type="inferred from homology"/>
<keyword evidence="13" id="KW-0378">Hydrolase</keyword>
<dbReference type="InterPro" id="IPR036628">
    <property type="entry name" value="Clp_N_dom_sf"/>
</dbReference>
<dbReference type="SUPFAM" id="SSF52540">
    <property type="entry name" value="P-loop containing nucleoside triphosphate hydrolases"/>
    <property type="match status" value="2"/>
</dbReference>
<comment type="subunit">
    <text evidence="11">Homohexamer; The oligomerization is ATP-dependent.</text>
</comment>
<comment type="subunit">
    <text evidence="8">Homohexamer. The oligomerization is ATP-dependent.</text>
</comment>
<dbReference type="InterPro" id="IPR017730">
    <property type="entry name" value="Chaperonin_ClpB"/>
</dbReference>
<reference evidence="13 14" key="1">
    <citation type="submission" date="2019-03" db="EMBL/GenBank/DDBJ databases">
        <title>Genomic Encyclopedia of Type Strains, Phase IV (KMG-IV): sequencing the most valuable type-strain genomes for metagenomic binning, comparative biology and taxonomic classification.</title>
        <authorList>
            <person name="Goeker M."/>
        </authorList>
    </citation>
    <scope>NUCLEOTIDE SEQUENCE [LARGE SCALE GENOMIC DNA]</scope>
    <source>
        <strain evidence="13 14">DSM 26752</strain>
    </source>
</reference>
<dbReference type="Gene3D" id="3.40.50.300">
    <property type="entry name" value="P-loop containing nucleotide triphosphate hydrolases"/>
    <property type="match status" value="3"/>
</dbReference>
<dbReference type="Pfam" id="PF07724">
    <property type="entry name" value="AAA_2"/>
    <property type="match status" value="1"/>
</dbReference>
<dbReference type="SMART" id="SM00382">
    <property type="entry name" value="AAA"/>
    <property type="match status" value="2"/>
</dbReference>
<dbReference type="InterPro" id="IPR001270">
    <property type="entry name" value="ClpA/B"/>
</dbReference>
<evidence type="ECO:0000256" key="5">
    <source>
        <dbReference type="ARBA" id="ARBA00022840"/>
    </source>
</evidence>
<dbReference type="FunFam" id="3.40.50.300:FF:000025">
    <property type="entry name" value="ATP-dependent Clp protease subunit"/>
    <property type="match status" value="1"/>
</dbReference>
<evidence type="ECO:0000256" key="10">
    <source>
        <dbReference type="RuleBase" id="RU004432"/>
    </source>
</evidence>
<keyword evidence="5 10" id="KW-0067">ATP-binding</keyword>
<keyword evidence="7 10" id="KW-0143">Chaperone</keyword>
<evidence type="ECO:0000256" key="9">
    <source>
        <dbReference type="PROSITE-ProRule" id="PRU01251"/>
    </source>
</evidence>
<dbReference type="InterPro" id="IPR041546">
    <property type="entry name" value="ClpA/ClpB_AAA_lid"/>
</dbReference>
<feature type="domain" description="Clp R" evidence="12">
    <location>
        <begin position="3"/>
        <end position="147"/>
    </location>
</feature>
<keyword evidence="6 11" id="KW-0175">Coiled coil</keyword>
<evidence type="ECO:0000256" key="3">
    <source>
        <dbReference type="ARBA" id="ARBA00022737"/>
    </source>
</evidence>
<sequence length="865" mass="99254">MDLSKFTQKSVEAIQKSQEIAIKHDNPQLEEIHLHYALIDQENGLIPRVLSYMGEDVELIKNDIQRELERLPKQSGGGGALYPSRIYTKILLKAEDEAKKFGDQFVGVEHLYIALLKERGTVSETIFNRYNINLQRFMEALRKIRGSQTITSDNPEDTYNVLERFGRDLTEEARKGKLDPVIGRDEEIRNTIRILSRRTKNNPVLIGEPGVGKTAIVEGLAQRIVNGDVPEGLKDKTIFALDMGALIAGAKYRGEFEERLKAVLKELEKSEGRIILFIDEIHNIVGAGKAEGSMDASNLLKPMLARGEIQCIGATTLDEYRQYIEKDAALERRFQRVLVDEPSVEDTISILRGLKERYEIHHGIRISDNAIIAAATLADRYISDRYLPDKAIDLMDEACAMVRTEIDSMPAELDEIRRKILQLEIEREALKKETDEASKIRLENLEKELSDLKEEYDVMKAKWQEEKKHIERIKAIKEEIDKVKIEIEDAERRYDLEKLSELKYGRLPQLEKELEEANAKYKEDEDRMLKEEVTEEEIAEVVSKWTGIPVTKLVESEREKLLKLDEILRRRVIGQDEAVEAVADAVIRARAGIKPPNRPIGSFIFLGPTGVGKTELAKALTEALFDDERNMIRIDMSEYMEKHAVSRLIGAPPGYVGYEEGGQLTEAVRRKPYSVILFDEIEKAHPDVFNILLQVLDDGRLTDNQGRTVDFKNTVIIMTSNIGSSYILEGLKADGRIDEHTKERVMDEMRRVFRPEFLNRIDEIVMFRPLQKEDIFKIIDLQVAEIEGRLRDRHITIEFTDEAKEFVVNRAYSVQYGARPIKRFLQKNLETQMARMIIKGDLKDKDKVVVGVDKQRDRLSIKVKN</sequence>
<dbReference type="InterPro" id="IPR003593">
    <property type="entry name" value="AAA+_ATPase"/>
</dbReference>
<dbReference type="PRINTS" id="PR00300">
    <property type="entry name" value="CLPPROTEASEA"/>
</dbReference>
<comment type="caution">
    <text evidence="13">The sequence shown here is derived from an EMBL/GenBank/DDBJ whole genome shotgun (WGS) entry which is preliminary data.</text>
</comment>
<comment type="function">
    <text evidence="11">Part of a stress-induced multi-chaperone system, it is involved in the recovery of the cell from heat-induced damage, in cooperation with DnaK, DnaJ and GrpE.</text>
</comment>
<feature type="coiled-coil region" evidence="11">
    <location>
        <begin position="413"/>
        <end position="534"/>
    </location>
</feature>
<protein>
    <recommendedName>
        <fullName evidence="11">Chaperone protein ClpB</fullName>
    </recommendedName>
</protein>
<dbReference type="InterPro" id="IPR018368">
    <property type="entry name" value="ClpA/B_CS1"/>
</dbReference>
<dbReference type="InterPro" id="IPR028299">
    <property type="entry name" value="ClpA/B_CS2"/>
</dbReference>
<dbReference type="EMBL" id="SMAE01000007">
    <property type="protein sequence ID" value="TCS88716.1"/>
    <property type="molecule type" value="Genomic_DNA"/>
</dbReference>
<evidence type="ECO:0000313" key="13">
    <source>
        <dbReference type="EMBL" id="TCS88716.1"/>
    </source>
</evidence>
<comment type="similarity">
    <text evidence="2 10">Belongs to the ClpA/ClpB family.</text>
</comment>
<dbReference type="FunFam" id="3.40.50.300:FF:000010">
    <property type="entry name" value="Chaperone clpB 1, putative"/>
    <property type="match status" value="1"/>
</dbReference>
<dbReference type="SUPFAM" id="SSF81923">
    <property type="entry name" value="Double Clp-N motif"/>
    <property type="match status" value="1"/>
</dbReference>
<keyword evidence="13" id="KW-0645">Protease</keyword>
<evidence type="ECO:0000256" key="1">
    <source>
        <dbReference type="ARBA" id="ARBA00004496"/>
    </source>
</evidence>
<evidence type="ECO:0000256" key="11">
    <source>
        <dbReference type="RuleBase" id="RU362034"/>
    </source>
</evidence>
<evidence type="ECO:0000256" key="4">
    <source>
        <dbReference type="ARBA" id="ARBA00022741"/>
    </source>
</evidence>
<evidence type="ECO:0000256" key="8">
    <source>
        <dbReference type="ARBA" id="ARBA00026057"/>
    </source>
</evidence>
<dbReference type="PROSITE" id="PS51903">
    <property type="entry name" value="CLP_R"/>
    <property type="match status" value="1"/>
</dbReference>
<dbReference type="RefSeq" id="WP_132027756.1">
    <property type="nucleotide sequence ID" value="NZ_CP068564.1"/>
</dbReference>
<dbReference type="GO" id="GO:0042026">
    <property type="term" value="P:protein refolding"/>
    <property type="evidence" value="ECO:0007669"/>
    <property type="project" value="UniProtKB-UniRule"/>
</dbReference>
<evidence type="ECO:0000256" key="7">
    <source>
        <dbReference type="ARBA" id="ARBA00023186"/>
    </source>
</evidence>
<accession>A0A4R3KVG2</accession>
<comment type="subcellular location">
    <subcellularLocation>
        <location evidence="1 11">Cytoplasm</location>
    </subcellularLocation>
</comment>
<dbReference type="Pfam" id="PF10431">
    <property type="entry name" value="ClpB_D2-small"/>
    <property type="match status" value="1"/>
</dbReference>
<dbReference type="GO" id="GO:0006508">
    <property type="term" value="P:proteolysis"/>
    <property type="evidence" value="ECO:0007669"/>
    <property type="project" value="UniProtKB-KW"/>
</dbReference>
<keyword evidence="11" id="KW-0346">Stress response</keyword>
<name>A0A4R3KVG2_9FIRM</name>
<dbReference type="GO" id="GO:0005524">
    <property type="term" value="F:ATP binding"/>
    <property type="evidence" value="ECO:0007669"/>
    <property type="project" value="UniProtKB-UniRule"/>
</dbReference>
<dbReference type="Proteomes" id="UP000294567">
    <property type="component" value="Unassembled WGS sequence"/>
</dbReference>
<dbReference type="SMART" id="SM01086">
    <property type="entry name" value="ClpB_D2-small"/>
    <property type="match status" value="1"/>
</dbReference>
<dbReference type="InterPro" id="IPR027417">
    <property type="entry name" value="P-loop_NTPase"/>
</dbReference>
<keyword evidence="14" id="KW-1185">Reference proteome</keyword>
<dbReference type="InterPro" id="IPR019489">
    <property type="entry name" value="Clp_ATPase_C"/>
</dbReference>
<dbReference type="Pfam" id="PF00004">
    <property type="entry name" value="AAA"/>
    <property type="match status" value="1"/>
</dbReference>
<dbReference type="PANTHER" id="PTHR11638:SF18">
    <property type="entry name" value="HEAT SHOCK PROTEIN 104"/>
    <property type="match status" value="1"/>
</dbReference>
<dbReference type="GO" id="GO:0016887">
    <property type="term" value="F:ATP hydrolysis activity"/>
    <property type="evidence" value="ECO:0007669"/>
    <property type="project" value="InterPro"/>
</dbReference>
<dbReference type="Pfam" id="PF17871">
    <property type="entry name" value="AAA_lid_9"/>
    <property type="match status" value="1"/>
</dbReference>
<dbReference type="CDD" id="cd00009">
    <property type="entry name" value="AAA"/>
    <property type="match status" value="1"/>
</dbReference>
<dbReference type="AlphaFoldDB" id="A0A4R3KVG2"/>
<dbReference type="InterPro" id="IPR050130">
    <property type="entry name" value="ClpA_ClpB"/>
</dbReference>
<dbReference type="InterPro" id="IPR004176">
    <property type="entry name" value="Clp_R_N"/>
</dbReference>
<dbReference type="Gene3D" id="1.10.1780.10">
    <property type="entry name" value="Clp, N-terminal domain"/>
    <property type="match status" value="1"/>
</dbReference>
<dbReference type="GO" id="GO:0034605">
    <property type="term" value="P:cellular response to heat"/>
    <property type="evidence" value="ECO:0007669"/>
    <property type="project" value="TreeGrafter"/>
</dbReference>
<dbReference type="PROSITE" id="PS00871">
    <property type="entry name" value="CLPAB_2"/>
    <property type="match status" value="1"/>
</dbReference>
<evidence type="ECO:0000256" key="6">
    <source>
        <dbReference type="ARBA" id="ARBA00023054"/>
    </source>
</evidence>
<gene>
    <name evidence="11" type="primary">clpB</name>
    <name evidence="13" type="ORF">EDD65_10769</name>
</gene>
<dbReference type="CDD" id="cd19499">
    <property type="entry name" value="RecA-like_ClpB_Hsp104-like"/>
    <property type="match status" value="1"/>
</dbReference>
<evidence type="ECO:0000256" key="2">
    <source>
        <dbReference type="ARBA" id="ARBA00008675"/>
    </source>
</evidence>
<keyword evidence="4 10" id="KW-0547">Nucleotide-binding</keyword>
<dbReference type="Gene3D" id="1.10.8.60">
    <property type="match status" value="1"/>
</dbReference>
<evidence type="ECO:0000259" key="12">
    <source>
        <dbReference type="PROSITE" id="PS51903"/>
    </source>
</evidence>
<dbReference type="Pfam" id="PF02861">
    <property type="entry name" value="Clp_N"/>
    <property type="match status" value="1"/>
</dbReference>
<dbReference type="FunFam" id="3.40.50.300:FF:000120">
    <property type="entry name" value="ATP-dependent chaperone ClpB"/>
    <property type="match status" value="1"/>
</dbReference>